<evidence type="ECO:0000259" key="10">
    <source>
        <dbReference type="PROSITE" id="PS50262"/>
    </source>
</evidence>
<dbReference type="Gene3D" id="1.20.1070.10">
    <property type="entry name" value="Rhodopsin 7-helix transmembrane proteins"/>
    <property type="match status" value="1"/>
</dbReference>
<keyword evidence="3 9" id="KW-0812">Transmembrane</keyword>
<name>K1PST0_MAGGI</name>
<evidence type="ECO:0000256" key="1">
    <source>
        <dbReference type="ARBA" id="ARBA00004651"/>
    </source>
</evidence>
<keyword evidence="7 9" id="KW-0675">Receptor</keyword>
<evidence type="ECO:0000256" key="7">
    <source>
        <dbReference type="ARBA" id="ARBA00023170"/>
    </source>
</evidence>
<keyword evidence="2" id="KW-1003">Cell membrane</keyword>
<comment type="similarity">
    <text evidence="9">Belongs to the G-protein coupled receptor 1 family.</text>
</comment>
<comment type="subcellular location">
    <subcellularLocation>
        <location evidence="1">Cell membrane</location>
        <topology evidence="1">Multi-pass membrane protein</topology>
    </subcellularLocation>
</comment>
<reference evidence="11" key="1">
    <citation type="journal article" date="2012" name="Nature">
        <title>The oyster genome reveals stress adaptation and complexity of shell formation.</title>
        <authorList>
            <person name="Zhang G."/>
            <person name="Fang X."/>
            <person name="Guo X."/>
            <person name="Li L."/>
            <person name="Luo R."/>
            <person name="Xu F."/>
            <person name="Yang P."/>
            <person name="Zhang L."/>
            <person name="Wang X."/>
            <person name="Qi H."/>
            <person name="Xiong Z."/>
            <person name="Que H."/>
            <person name="Xie Y."/>
            <person name="Holland P.W."/>
            <person name="Paps J."/>
            <person name="Zhu Y."/>
            <person name="Wu F."/>
            <person name="Chen Y."/>
            <person name="Wang J."/>
            <person name="Peng C."/>
            <person name="Meng J."/>
            <person name="Yang L."/>
            <person name="Liu J."/>
            <person name="Wen B."/>
            <person name="Zhang N."/>
            <person name="Huang Z."/>
            <person name="Zhu Q."/>
            <person name="Feng Y."/>
            <person name="Mount A."/>
            <person name="Hedgecock D."/>
            <person name="Xu Z."/>
            <person name="Liu Y."/>
            <person name="Domazet-Loso T."/>
            <person name="Du Y."/>
            <person name="Sun X."/>
            <person name="Zhang S."/>
            <person name="Liu B."/>
            <person name="Cheng P."/>
            <person name="Jiang X."/>
            <person name="Li J."/>
            <person name="Fan D."/>
            <person name="Wang W."/>
            <person name="Fu W."/>
            <person name="Wang T."/>
            <person name="Wang B."/>
            <person name="Zhang J."/>
            <person name="Peng Z."/>
            <person name="Li Y."/>
            <person name="Li N."/>
            <person name="Wang J."/>
            <person name="Chen M."/>
            <person name="He Y."/>
            <person name="Tan F."/>
            <person name="Song X."/>
            <person name="Zheng Q."/>
            <person name="Huang R."/>
            <person name="Yang H."/>
            <person name="Du X."/>
            <person name="Chen L."/>
            <person name="Yang M."/>
            <person name="Gaffney P.M."/>
            <person name="Wang S."/>
            <person name="Luo L."/>
            <person name="She Z."/>
            <person name="Ming Y."/>
            <person name="Huang W."/>
            <person name="Zhang S."/>
            <person name="Huang B."/>
            <person name="Zhang Y."/>
            <person name="Qu T."/>
            <person name="Ni P."/>
            <person name="Miao G."/>
            <person name="Wang J."/>
            <person name="Wang Q."/>
            <person name="Steinberg C.E."/>
            <person name="Wang H."/>
            <person name="Li N."/>
            <person name="Qian L."/>
            <person name="Zhang G."/>
            <person name="Li Y."/>
            <person name="Yang H."/>
            <person name="Liu X."/>
            <person name="Wang J."/>
            <person name="Yin Y."/>
            <person name="Wang J."/>
        </authorList>
    </citation>
    <scope>NUCLEOTIDE SEQUENCE [LARGE SCALE GENOMIC DNA]</scope>
    <source>
        <strain evidence="11">05x7-T-G4-1.051#20</strain>
    </source>
</reference>
<keyword evidence="6" id="KW-0472">Membrane</keyword>
<sequence>MKRVAFNTEMANSFENGTGDHLNAYDSESEYWYFSSNYTWPCSDRFPYLCSVSISAICIAVIGILGNLAVIVSLIRGKLYKKSSHMSILVLAITDIMFLVVFIIQEFIYFPNEFYLNRFFSAELCVIIFVMINTPCLSSSLNIIYLAYERYVLVTNPFVYMDKHTPRTVVIRAVITFIILAIVNLAYAIIMTDLSRCPDFILIPTYYGFITVPIIGISFMSLVFFHCSKVYKIRKLSNVQGRHTKRTKQFLHMTKIVYIIVITFILSQIPYLIFDVVSIFESFDNNIWPEEYYDVILHIGIVACLVNYASNPFIYWITPLSCAFKRSAIKHPPRFSINTKSETVP</sequence>
<dbReference type="PRINTS" id="PR00237">
    <property type="entry name" value="GPCRRHODOPSN"/>
</dbReference>
<evidence type="ECO:0000313" key="11">
    <source>
        <dbReference type="EMBL" id="EKC24693.1"/>
    </source>
</evidence>
<proteinExistence type="inferred from homology"/>
<organism evidence="11">
    <name type="scientific">Magallana gigas</name>
    <name type="common">Pacific oyster</name>
    <name type="synonym">Crassostrea gigas</name>
    <dbReference type="NCBI Taxonomy" id="29159"/>
    <lineage>
        <taxon>Eukaryota</taxon>
        <taxon>Metazoa</taxon>
        <taxon>Spiralia</taxon>
        <taxon>Lophotrochozoa</taxon>
        <taxon>Mollusca</taxon>
        <taxon>Bivalvia</taxon>
        <taxon>Autobranchia</taxon>
        <taxon>Pteriomorphia</taxon>
        <taxon>Ostreida</taxon>
        <taxon>Ostreoidea</taxon>
        <taxon>Ostreidae</taxon>
        <taxon>Magallana</taxon>
    </lineage>
</organism>
<dbReference type="InterPro" id="IPR017452">
    <property type="entry name" value="GPCR_Rhodpsn_7TM"/>
</dbReference>
<dbReference type="GO" id="GO:0005886">
    <property type="term" value="C:plasma membrane"/>
    <property type="evidence" value="ECO:0007669"/>
    <property type="project" value="UniProtKB-SubCell"/>
</dbReference>
<dbReference type="GO" id="GO:0008528">
    <property type="term" value="F:G protein-coupled peptide receptor activity"/>
    <property type="evidence" value="ECO:0007669"/>
    <property type="project" value="TreeGrafter"/>
</dbReference>
<evidence type="ECO:0000256" key="9">
    <source>
        <dbReference type="RuleBase" id="RU000688"/>
    </source>
</evidence>
<dbReference type="HOGENOM" id="CLU_804750_0_0_1"/>
<evidence type="ECO:0000256" key="6">
    <source>
        <dbReference type="ARBA" id="ARBA00023136"/>
    </source>
</evidence>
<dbReference type="CDD" id="cd00637">
    <property type="entry name" value="7tm_classA_rhodopsin-like"/>
    <property type="match status" value="1"/>
</dbReference>
<dbReference type="AlphaFoldDB" id="K1PST0"/>
<evidence type="ECO:0000256" key="8">
    <source>
        <dbReference type="ARBA" id="ARBA00023224"/>
    </source>
</evidence>
<evidence type="ECO:0000256" key="5">
    <source>
        <dbReference type="ARBA" id="ARBA00023040"/>
    </source>
</evidence>
<dbReference type="InterPro" id="IPR000276">
    <property type="entry name" value="GPCR_Rhodpsn"/>
</dbReference>
<protein>
    <submittedName>
        <fullName evidence="11">Neuromedin-U receptor 1</fullName>
    </submittedName>
</protein>
<dbReference type="GO" id="GO:0007218">
    <property type="term" value="P:neuropeptide signaling pathway"/>
    <property type="evidence" value="ECO:0007669"/>
    <property type="project" value="TreeGrafter"/>
</dbReference>
<keyword evidence="4" id="KW-1133">Transmembrane helix</keyword>
<dbReference type="Pfam" id="PF00001">
    <property type="entry name" value="7tm_1"/>
    <property type="match status" value="1"/>
</dbReference>
<dbReference type="InParanoid" id="K1PST0"/>
<keyword evidence="5 9" id="KW-0297">G-protein coupled receptor</keyword>
<dbReference type="PROSITE" id="PS00237">
    <property type="entry name" value="G_PROTEIN_RECEP_F1_1"/>
    <property type="match status" value="1"/>
</dbReference>
<dbReference type="EMBL" id="JH816680">
    <property type="protein sequence ID" value="EKC24693.1"/>
    <property type="molecule type" value="Genomic_DNA"/>
</dbReference>
<dbReference type="PANTHER" id="PTHR24230">
    <property type="entry name" value="G-PROTEIN COUPLED RECEPTOR"/>
    <property type="match status" value="1"/>
</dbReference>
<evidence type="ECO:0000256" key="3">
    <source>
        <dbReference type="ARBA" id="ARBA00022692"/>
    </source>
</evidence>
<dbReference type="SUPFAM" id="SSF81321">
    <property type="entry name" value="Family A G protein-coupled receptor-like"/>
    <property type="match status" value="1"/>
</dbReference>
<accession>K1PST0</accession>
<dbReference type="PANTHER" id="PTHR24230:SF75">
    <property type="entry name" value="RELAXIN FAMILY PEPTIDE RECEPTOR 3"/>
    <property type="match status" value="1"/>
</dbReference>
<keyword evidence="8 9" id="KW-0807">Transducer</keyword>
<dbReference type="PROSITE" id="PS50262">
    <property type="entry name" value="G_PROTEIN_RECEP_F1_2"/>
    <property type="match status" value="1"/>
</dbReference>
<gene>
    <name evidence="11" type="ORF">CGI_10014815</name>
</gene>
<evidence type="ECO:0000256" key="4">
    <source>
        <dbReference type="ARBA" id="ARBA00022989"/>
    </source>
</evidence>
<feature type="domain" description="G-protein coupled receptors family 1 profile" evidence="10">
    <location>
        <begin position="66"/>
        <end position="315"/>
    </location>
</feature>
<evidence type="ECO:0000256" key="2">
    <source>
        <dbReference type="ARBA" id="ARBA00022475"/>
    </source>
</evidence>